<name>A0ACB8SWQ9_9AGAM</name>
<evidence type="ECO:0000313" key="1">
    <source>
        <dbReference type="EMBL" id="KAI0061029.1"/>
    </source>
</evidence>
<dbReference type="Proteomes" id="UP000814140">
    <property type="component" value="Unassembled WGS sequence"/>
</dbReference>
<evidence type="ECO:0000313" key="2">
    <source>
        <dbReference type="Proteomes" id="UP000814140"/>
    </source>
</evidence>
<reference evidence="1" key="2">
    <citation type="journal article" date="2022" name="New Phytol.">
        <title>Evolutionary transition to the ectomycorrhizal habit in the genomes of a hyperdiverse lineage of mushroom-forming fungi.</title>
        <authorList>
            <person name="Looney B."/>
            <person name="Miyauchi S."/>
            <person name="Morin E."/>
            <person name="Drula E."/>
            <person name="Courty P.E."/>
            <person name="Kohler A."/>
            <person name="Kuo A."/>
            <person name="LaButti K."/>
            <person name="Pangilinan J."/>
            <person name="Lipzen A."/>
            <person name="Riley R."/>
            <person name="Andreopoulos W."/>
            <person name="He G."/>
            <person name="Johnson J."/>
            <person name="Nolan M."/>
            <person name="Tritt A."/>
            <person name="Barry K.W."/>
            <person name="Grigoriev I.V."/>
            <person name="Nagy L.G."/>
            <person name="Hibbett D."/>
            <person name="Henrissat B."/>
            <person name="Matheny P.B."/>
            <person name="Labbe J."/>
            <person name="Martin F.M."/>
        </authorList>
    </citation>
    <scope>NUCLEOTIDE SEQUENCE</scope>
    <source>
        <strain evidence="1">HHB10654</strain>
    </source>
</reference>
<organism evidence="1 2">
    <name type="scientific">Artomyces pyxidatus</name>
    <dbReference type="NCBI Taxonomy" id="48021"/>
    <lineage>
        <taxon>Eukaryota</taxon>
        <taxon>Fungi</taxon>
        <taxon>Dikarya</taxon>
        <taxon>Basidiomycota</taxon>
        <taxon>Agaricomycotina</taxon>
        <taxon>Agaricomycetes</taxon>
        <taxon>Russulales</taxon>
        <taxon>Auriscalpiaceae</taxon>
        <taxon>Artomyces</taxon>
    </lineage>
</organism>
<proteinExistence type="predicted"/>
<protein>
    <submittedName>
        <fullName evidence="1">Lipid phosphate phosphatase 1</fullName>
    </submittedName>
</protein>
<reference evidence="1" key="1">
    <citation type="submission" date="2021-03" db="EMBL/GenBank/DDBJ databases">
        <authorList>
            <consortium name="DOE Joint Genome Institute"/>
            <person name="Ahrendt S."/>
            <person name="Looney B.P."/>
            <person name="Miyauchi S."/>
            <person name="Morin E."/>
            <person name="Drula E."/>
            <person name="Courty P.E."/>
            <person name="Chicoki N."/>
            <person name="Fauchery L."/>
            <person name="Kohler A."/>
            <person name="Kuo A."/>
            <person name="Labutti K."/>
            <person name="Pangilinan J."/>
            <person name="Lipzen A."/>
            <person name="Riley R."/>
            <person name="Andreopoulos W."/>
            <person name="He G."/>
            <person name="Johnson J."/>
            <person name="Barry K.W."/>
            <person name="Grigoriev I.V."/>
            <person name="Nagy L."/>
            <person name="Hibbett D."/>
            <person name="Henrissat B."/>
            <person name="Matheny P.B."/>
            <person name="Labbe J."/>
            <person name="Martin F."/>
        </authorList>
    </citation>
    <scope>NUCLEOTIDE SEQUENCE</scope>
    <source>
        <strain evidence="1">HHB10654</strain>
    </source>
</reference>
<dbReference type="EMBL" id="MU277215">
    <property type="protein sequence ID" value="KAI0061029.1"/>
    <property type="molecule type" value="Genomic_DNA"/>
</dbReference>
<accession>A0ACB8SWQ9</accession>
<sequence>MASILASLQTKIKEIYGEDSLNWLDRSYVVDWVVAVGLLLLSQVFLVVPVFERDFSIDDPLINHPHTHQRISGTMNWMVSVVVPVGISGFVGGIRGSVPEIHHALLASFSGRAISELVTEAMKNRVGRLRPDFLARCAWNAATAMCTGDPGDITDGRRSFPSGHSSTAFVGMTFLTLFLAGKTTAFCFVAPAPPGAWLGSRMARLTVTLSPLVFAAWVAITRVEDYRHHKEDVIVGSLIGAISATITYLIFWPSPFSAQSFTADTAGRPRLVYTSHEVHRRRNGGYELTRLDNDVEVV</sequence>
<keyword evidence="2" id="KW-1185">Reference proteome</keyword>
<comment type="caution">
    <text evidence="1">The sequence shown here is derived from an EMBL/GenBank/DDBJ whole genome shotgun (WGS) entry which is preliminary data.</text>
</comment>
<gene>
    <name evidence="1" type="ORF">BV25DRAFT_826010</name>
</gene>